<evidence type="ECO:0000313" key="1">
    <source>
        <dbReference type="EMBL" id="ABV34148.1"/>
    </source>
</evidence>
<evidence type="ECO:0008006" key="3">
    <source>
        <dbReference type="Google" id="ProtNLM"/>
    </source>
</evidence>
<reference evidence="1 2" key="1">
    <citation type="submission" date="2007-08" db="EMBL/GenBank/DDBJ databases">
        <title>Complete sequence of Thermotoga lettingae TMO.</title>
        <authorList>
            <consortium name="US DOE Joint Genome Institute"/>
            <person name="Copeland A."/>
            <person name="Lucas S."/>
            <person name="Lapidus A."/>
            <person name="Barry K."/>
            <person name="Glavina del Rio T."/>
            <person name="Dalin E."/>
            <person name="Tice H."/>
            <person name="Pitluck S."/>
            <person name="Foster B."/>
            <person name="Bruce D."/>
            <person name="Schmutz J."/>
            <person name="Larimer F."/>
            <person name="Land M."/>
            <person name="Hauser L."/>
            <person name="Kyrpides N."/>
            <person name="Mikhailova N."/>
            <person name="Nelson K."/>
            <person name="Gogarten J.P."/>
            <person name="Noll K."/>
            <person name="Richardson P."/>
        </authorList>
    </citation>
    <scope>NUCLEOTIDE SEQUENCE [LARGE SCALE GENOMIC DNA]</scope>
    <source>
        <strain evidence="2">ATCC BAA-301 / DSM 14385 / NBRC 107922 / TMO</strain>
    </source>
</reference>
<dbReference type="InterPro" id="IPR016155">
    <property type="entry name" value="Mopterin_synth/thiamin_S_b"/>
</dbReference>
<accession>A8F7L4</accession>
<keyword evidence="2" id="KW-1185">Reference proteome</keyword>
<dbReference type="Proteomes" id="UP000002016">
    <property type="component" value="Chromosome"/>
</dbReference>
<dbReference type="STRING" id="416591.Tlet_1594"/>
<proteinExistence type="predicted"/>
<reference evidence="1 2" key="2">
    <citation type="journal article" date="2009" name="Proc. Natl. Acad. Sci. U.S.A.">
        <title>On the chimeric nature, thermophilic origin, and phylogenetic placement of the Thermotogales.</title>
        <authorList>
            <person name="Zhaxybayeva O."/>
            <person name="Swithers K.S."/>
            <person name="Lapierre P."/>
            <person name="Fournier G.P."/>
            <person name="Bickhart D.M."/>
            <person name="DeBoy R.T."/>
            <person name="Nelson K.E."/>
            <person name="Nesbo C.L."/>
            <person name="Doolittle W.F."/>
            <person name="Gogarten J.P."/>
            <person name="Noll K.M."/>
        </authorList>
    </citation>
    <scope>NUCLEOTIDE SEQUENCE [LARGE SCALE GENOMIC DNA]</scope>
    <source>
        <strain evidence="2">ATCC BAA-301 / DSM 14385 / NBRC 107922 / TMO</strain>
    </source>
</reference>
<protein>
    <recommendedName>
        <fullName evidence="3">Thiamine biosynthesis protein ThiS</fullName>
    </recommendedName>
</protein>
<dbReference type="HOGENOM" id="CLU_114601_9_5_0"/>
<dbReference type="Gene3D" id="3.10.20.30">
    <property type="match status" value="1"/>
</dbReference>
<name>A8F7L4_PSELT</name>
<dbReference type="AlphaFoldDB" id="A8F7L4"/>
<dbReference type="OrthoDB" id="47821at2"/>
<evidence type="ECO:0000313" key="2">
    <source>
        <dbReference type="Proteomes" id="UP000002016"/>
    </source>
</evidence>
<dbReference type="InterPro" id="IPR012675">
    <property type="entry name" value="Beta-grasp_dom_sf"/>
</dbReference>
<dbReference type="RefSeq" id="WP_012003624.1">
    <property type="nucleotide sequence ID" value="NC_009828.1"/>
</dbReference>
<dbReference type="KEGG" id="tle:Tlet_1594"/>
<dbReference type="EMBL" id="CP000812">
    <property type="protein sequence ID" value="ABV34148.1"/>
    <property type="molecule type" value="Genomic_DNA"/>
</dbReference>
<dbReference type="eggNOG" id="COG2104">
    <property type="taxonomic scope" value="Bacteria"/>
</dbReference>
<organism evidence="1 2">
    <name type="scientific">Pseudothermotoga lettingae (strain ATCC BAA-301 / DSM 14385 / NBRC 107922 / TMO)</name>
    <name type="common">Thermotoga lettingae</name>
    <dbReference type="NCBI Taxonomy" id="416591"/>
    <lineage>
        <taxon>Bacteria</taxon>
        <taxon>Thermotogati</taxon>
        <taxon>Thermotogota</taxon>
        <taxon>Thermotogae</taxon>
        <taxon>Thermotogales</taxon>
        <taxon>Thermotogaceae</taxon>
        <taxon>Pseudothermotoga</taxon>
    </lineage>
</organism>
<sequence length="66" mass="7538">MDNRITVNYQGRTYKFEGSIKVIDILKKLGLNSEEHVVLVNGEIYTEDRMVKIDSNVEIHRVTSAG</sequence>
<dbReference type="Pfam" id="PF21965">
    <property type="entry name" value="SAMP2"/>
    <property type="match status" value="1"/>
</dbReference>
<dbReference type="InterPro" id="IPR053833">
    <property type="entry name" value="SAMP2"/>
</dbReference>
<dbReference type="SUPFAM" id="SSF54285">
    <property type="entry name" value="MoaD/ThiS"/>
    <property type="match status" value="1"/>
</dbReference>
<gene>
    <name evidence="1" type="ordered locus">Tlet_1594</name>
</gene>